<sequence length="98" mass="11245">MHKCALEVPGQPTSYDGGYMDAHGRTAIIQVKRFARRQIRQVWDVYSEVPIILPRTVHQAMARRRGSQKRGYRNVLARVNRDNHLARGFSLADMRAIG</sequence>
<dbReference type="EMBL" id="JAQQWL010000007">
    <property type="protein sequence ID" value="KAK8064339.1"/>
    <property type="molecule type" value="Genomic_DNA"/>
</dbReference>
<evidence type="ECO:0000313" key="2">
    <source>
        <dbReference type="Proteomes" id="UP001480595"/>
    </source>
</evidence>
<reference evidence="1 2" key="1">
    <citation type="submission" date="2023-01" db="EMBL/GenBank/DDBJ databases">
        <title>Analysis of 21 Apiospora genomes using comparative genomics revels a genus with tremendous synthesis potential of carbohydrate active enzymes and secondary metabolites.</title>
        <authorList>
            <person name="Sorensen T."/>
        </authorList>
    </citation>
    <scope>NUCLEOTIDE SEQUENCE [LARGE SCALE GENOMIC DNA]</scope>
    <source>
        <strain evidence="1 2">CBS 135458</strain>
    </source>
</reference>
<keyword evidence="2" id="KW-1185">Reference proteome</keyword>
<dbReference type="Proteomes" id="UP001480595">
    <property type="component" value="Unassembled WGS sequence"/>
</dbReference>
<name>A0ABR1V2P0_9PEZI</name>
<protein>
    <submittedName>
        <fullName evidence="1">Uncharacterized protein</fullName>
    </submittedName>
</protein>
<proteinExistence type="predicted"/>
<dbReference type="GeneID" id="92091449"/>
<comment type="caution">
    <text evidence="1">The sequence shown here is derived from an EMBL/GenBank/DDBJ whole genome shotgun (WGS) entry which is preliminary data.</text>
</comment>
<gene>
    <name evidence="1" type="ORF">PG994_006977</name>
</gene>
<dbReference type="RefSeq" id="XP_066715328.1">
    <property type="nucleotide sequence ID" value="XM_066858386.1"/>
</dbReference>
<accession>A0ABR1V2P0</accession>
<evidence type="ECO:0000313" key="1">
    <source>
        <dbReference type="EMBL" id="KAK8064339.1"/>
    </source>
</evidence>
<organism evidence="1 2">
    <name type="scientific">Apiospora phragmitis</name>
    <dbReference type="NCBI Taxonomy" id="2905665"/>
    <lineage>
        <taxon>Eukaryota</taxon>
        <taxon>Fungi</taxon>
        <taxon>Dikarya</taxon>
        <taxon>Ascomycota</taxon>
        <taxon>Pezizomycotina</taxon>
        <taxon>Sordariomycetes</taxon>
        <taxon>Xylariomycetidae</taxon>
        <taxon>Amphisphaeriales</taxon>
        <taxon>Apiosporaceae</taxon>
        <taxon>Apiospora</taxon>
    </lineage>
</organism>